<evidence type="ECO:0000313" key="4">
    <source>
        <dbReference type="EMBL" id="RZU41652.1"/>
    </source>
</evidence>
<dbReference type="PANTHER" id="PTHR43877">
    <property type="entry name" value="AMINOALKYLPHOSPHONATE N-ACETYLTRANSFERASE-RELATED-RELATED"/>
    <property type="match status" value="1"/>
</dbReference>
<dbReference type="GO" id="GO:0016747">
    <property type="term" value="F:acyltransferase activity, transferring groups other than amino-acyl groups"/>
    <property type="evidence" value="ECO:0007669"/>
    <property type="project" value="InterPro"/>
</dbReference>
<proteinExistence type="predicted"/>
<keyword evidence="5" id="KW-1185">Reference proteome</keyword>
<dbReference type="AlphaFoldDB" id="A0A4Q7YUU6"/>
<reference evidence="4 5" key="1">
    <citation type="submission" date="2019-02" db="EMBL/GenBank/DDBJ databases">
        <title>Genomic Encyclopedia of Archaeal and Bacterial Type Strains, Phase II (KMG-II): from individual species to whole genera.</title>
        <authorList>
            <person name="Goeker M."/>
        </authorList>
    </citation>
    <scope>NUCLEOTIDE SEQUENCE [LARGE SCALE GENOMIC DNA]</scope>
    <source>
        <strain evidence="4 5">DSM 18101</strain>
    </source>
</reference>
<keyword evidence="1 4" id="KW-0808">Transferase</keyword>
<evidence type="ECO:0000256" key="2">
    <source>
        <dbReference type="ARBA" id="ARBA00023315"/>
    </source>
</evidence>
<dbReference type="PANTHER" id="PTHR43877:SF2">
    <property type="entry name" value="AMINOALKYLPHOSPHONATE N-ACETYLTRANSFERASE-RELATED"/>
    <property type="match status" value="1"/>
</dbReference>
<name>A0A4Q7YUU6_9BACT</name>
<dbReference type="SUPFAM" id="SSF55729">
    <property type="entry name" value="Acyl-CoA N-acyltransferases (Nat)"/>
    <property type="match status" value="1"/>
</dbReference>
<dbReference type="CDD" id="cd04301">
    <property type="entry name" value="NAT_SF"/>
    <property type="match status" value="1"/>
</dbReference>
<keyword evidence="2" id="KW-0012">Acyltransferase</keyword>
<accession>A0A4Q7YUU6</accession>
<evidence type="ECO:0000256" key="1">
    <source>
        <dbReference type="ARBA" id="ARBA00022679"/>
    </source>
</evidence>
<dbReference type="InterPro" id="IPR000182">
    <property type="entry name" value="GNAT_dom"/>
</dbReference>
<dbReference type="EMBL" id="SHKW01000001">
    <property type="protein sequence ID" value="RZU41652.1"/>
    <property type="molecule type" value="Genomic_DNA"/>
</dbReference>
<dbReference type="Pfam" id="PF00583">
    <property type="entry name" value="Acetyltransf_1"/>
    <property type="match status" value="1"/>
</dbReference>
<gene>
    <name evidence="4" type="ORF">BDD14_3178</name>
</gene>
<dbReference type="InterPro" id="IPR050832">
    <property type="entry name" value="Bact_Acetyltransf"/>
</dbReference>
<dbReference type="PROSITE" id="PS51186">
    <property type="entry name" value="GNAT"/>
    <property type="match status" value="1"/>
</dbReference>
<evidence type="ECO:0000313" key="5">
    <source>
        <dbReference type="Proteomes" id="UP000292958"/>
    </source>
</evidence>
<dbReference type="InterPro" id="IPR016181">
    <property type="entry name" value="Acyl_CoA_acyltransferase"/>
</dbReference>
<evidence type="ECO:0000259" key="3">
    <source>
        <dbReference type="PROSITE" id="PS51186"/>
    </source>
</evidence>
<feature type="domain" description="N-acetyltransferase" evidence="3">
    <location>
        <begin position="22"/>
        <end position="171"/>
    </location>
</feature>
<protein>
    <submittedName>
        <fullName evidence="4">Acetyltransferase (GNAT) family protein</fullName>
    </submittedName>
</protein>
<comment type="caution">
    <text evidence="4">The sequence shown here is derived from an EMBL/GenBank/DDBJ whole genome shotgun (WGS) entry which is preliminary data.</text>
</comment>
<organism evidence="4 5">
    <name type="scientific">Edaphobacter modestus</name>
    <dbReference type="NCBI Taxonomy" id="388466"/>
    <lineage>
        <taxon>Bacteria</taxon>
        <taxon>Pseudomonadati</taxon>
        <taxon>Acidobacteriota</taxon>
        <taxon>Terriglobia</taxon>
        <taxon>Terriglobales</taxon>
        <taxon>Acidobacteriaceae</taxon>
        <taxon>Edaphobacter</taxon>
    </lineage>
</organism>
<dbReference type="Proteomes" id="UP000292958">
    <property type="component" value="Unassembled WGS sequence"/>
</dbReference>
<sequence length="171" mass="18836">MSSTLCLADIPSNENSMSTASVQLRPFQPGDAEAFRCLNEAWIEKFFGLEEQDNKILGDPEGYVLAKGGHIFFAVADGIPIGCCALVPVAPGIYEVAKMAVAESWQGRGIGRRVLAYTIEQGRSLGADSLYLETNRRLANAIHLYESLGFRHLPPKHSPYARADVFMELRF</sequence>
<dbReference type="Gene3D" id="3.40.630.30">
    <property type="match status" value="1"/>
</dbReference>